<dbReference type="PANTHER" id="PTHR43351:SF2">
    <property type="entry name" value="L(+)-TARTRATE DEHYDRATASE SUBUNIT BETA-RELATED"/>
    <property type="match status" value="1"/>
</dbReference>
<name>A0ABV2Q722_9BURK</name>
<protein>
    <submittedName>
        <fullName evidence="4">Fumarate hydratase subunit beta</fullName>
        <ecNumber evidence="4">4.2.1.2</ecNumber>
    </submittedName>
</protein>
<reference evidence="4 5" key="1">
    <citation type="submission" date="2024-06" db="EMBL/GenBank/DDBJ databases">
        <title>Sorghum-associated microbial communities from plants grown in Nebraska, USA.</title>
        <authorList>
            <person name="Schachtman D."/>
        </authorList>
    </citation>
    <scope>NUCLEOTIDE SEQUENCE [LARGE SCALE GENOMIC DNA]</scope>
    <source>
        <strain evidence="4 5">2709</strain>
    </source>
</reference>
<dbReference type="RefSeq" id="WP_354442895.1">
    <property type="nucleotide sequence ID" value="NZ_JBEPSH010000003.1"/>
</dbReference>
<dbReference type="InterPro" id="IPR004647">
    <property type="entry name" value="Fe-S_hydro-lyase_TtdB-typ_cat"/>
</dbReference>
<dbReference type="SUPFAM" id="SSF117457">
    <property type="entry name" value="FumA C-terminal domain-like"/>
    <property type="match status" value="1"/>
</dbReference>
<evidence type="ECO:0000256" key="1">
    <source>
        <dbReference type="ARBA" id="ARBA00008876"/>
    </source>
</evidence>
<sequence length="206" mass="22237">MSRFHDLKLPLSDAQVRELKVGDMVTITGPVTVSIGIPTHKRMAEAARSGTPLPVDIRGGAFFHLSTFVREQEGVSTPLYLNPSTSTRYNAWMPDIVRGLGPRLVGGKGGLDQDSVAALRESGCVYLSFLGGGSPLLSRALRGVHSSHWNEYISQFRLLTLDVEALGPATVSIDSHGTSAYDDLVGQAQARLPGILERMRKARQIG</sequence>
<dbReference type="GO" id="GO:0004333">
    <property type="term" value="F:fumarate hydratase activity"/>
    <property type="evidence" value="ECO:0007669"/>
    <property type="project" value="UniProtKB-EC"/>
</dbReference>
<dbReference type="Proteomes" id="UP001549320">
    <property type="component" value="Unassembled WGS sequence"/>
</dbReference>
<dbReference type="Gene3D" id="3.20.130.10">
    <property type="entry name" value="Fe-S hydro-lyase, tartrate dehydratase beta-type, catalytic domain"/>
    <property type="match status" value="1"/>
</dbReference>
<evidence type="ECO:0000313" key="4">
    <source>
        <dbReference type="EMBL" id="MET4576836.1"/>
    </source>
</evidence>
<comment type="caution">
    <text evidence="4">The sequence shown here is derived from an EMBL/GenBank/DDBJ whole genome shotgun (WGS) entry which is preliminary data.</text>
</comment>
<dbReference type="PANTHER" id="PTHR43351">
    <property type="entry name" value="L(+)-TARTRATE DEHYDRATASE SUBUNIT BETA"/>
    <property type="match status" value="1"/>
</dbReference>
<organism evidence="4 5">
    <name type="scientific">Ottowia thiooxydans</name>
    <dbReference type="NCBI Taxonomy" id="219182"/>
    <lineage>
        <taxon>Bacteria</taxon>
        <taxon>Pseudomonadati</taxon>
        <taxon>Pseudomonadota</taxon>
        <taxon>Betaproteobacteria</taxon>
        <taxon>Burkholderiales</taxon>
        <taxon>Comamonadaceae</taxon>
        <taxon>Ottowia</taxon>
    </lineage>
</organism>
<keyword evidence="2 4" id="KW-0456">Lyase</keyword>
<comment type="similarity">
    <text evidence="1">Belongs to the class-I fumarase family.</text>
</comment>
<evidence type="ECO:0000259" key="3">
    <source>
        <dbReference type="Pfam" id="PF05683"/>
    </source>
</evidence>
<proteinExistence type="inferred from homology"/>
<accession>A0ABV2Q722</accession>
<evidence type="ECO:0000313" key="5">
    <source>
        <dbReference type="Proteomes" id="UP001549320"/>
    </source>
</evidence>
<evidence type="ECO:0000256" key="2">
    <source>
        <dbReference type="ARBA" id="ARBA00023239"/>
    </source>
</evidence>
<keyword evidence="5" id="KW-1185">Reference proteome</keyword>
<dbReference type="InterPro" id="IPR036660">
    <property type="entry name" value="Fe-S_hydroAse_TtdB_cat_sf"/>
</dbReference>
<dbReference type="EMBL" id="JBEPSH010000003">
    <property type="protein sequence ID" value="MET4576836.1"/>
    <property type="molecule type" value="Genomic_DNA"/>
</dbReference>
<gene>
    <name evidence="4" type="ORF">ABIE13_001945</name>
</gene>
<dbReference type="EC" id="4.2.1.2" evidence="4"/>
<dbReference type="Pfam" id="PF05683">
    <property type="entry name" value="Fumerase_C"/>
    <property type="match status" value="1"/>
</dbReference>
<feature type="domain" description="Fe-S hydro-lyase tartrate dehydratase beta-type catalytic" evidence="3">
    <location>
        <begin position="7"/>
        <end position="183"/>
    </location>
</feature>